<comment type="caution">
    <text evidence="3">The sequence shown here is derived from an EMBL/GenBank/DDBJ whole genome shotgun (WGS) entry which is preliminary data.</text>
</comment>
<feature type="compositionally biased region" description="Basic and acidic residues" evidence="1">
    <location>
        <begin position="398"/>
        <end position="409"/>
    </location>
</feature>
<name>A0ABR1XIQ3_9PEZI</name>
<sequence length="585" mass="63563">MYRLTEAGMPQDPHYKADLKELGYFIDDNSVIKTIRPPHFYYTYWISNNERVNDAFRDAMHECILREIRERMAALGVPLLYVPLMSPDKPQNEPATPILITNQQDLKKRKRIIIVINDDFQDLGMWAYRIASKEGGVEAGSLVSLAKAMQATQVAHFEKLKGLGPKTPGVGGSQDAPAGDMERRVTEAVVAQAPNMNGSEGTKIDNMPKTDGTGEGEKPAPVDTSNAPFKIPEDWQTPGLVVLNPGQLLYSHRLDKSMTRQSWNSQPRKTAMHPVPGYDTEFNTIPGNRTVAEHVKFVFDNIINNPEWVSRDANVYIIGNGNGGDAVLDFLDSEWPTYKERVAAITLIDPTPIRYPLKDHDFAAFLRHRARGLVPSEQPAGTPVAVPCASEHPTPTSSRRESTASRRESTASAGGPPRPPDNPTSPWLETVPSVGDPARGFFSSATSDALTSSISQLAIDSILASPTTPLRPTPDASDDWGMHYFPLLSSGEPSIAEVILPSSYRLILAWFELVSATPGYKNPAFRLPDVAPQVSDTEADRPLHEVEGEGDGNVGAAAAAAAAAAAGVAQNADEGSKGKQRAEEA</sequence>
<feature type="region of interest" description="Disordered" evidence="1">
    <location>
        <begin position="374"/>
        <end position="431"/>
    </location>
</feature>
<evidence type="ECO:0000313" key="4">
    <source>
        <dbReference type="Proteomes" id="UP001456524"/>
    </source>
</evidence>
<feature type="compositionally biased region" description="Basic and acidic residues" evidence="1">
    <location>
        <begin position="574"/>
        <end position="585"/>
    </location>
</feature>
<protein>
    <recommendedName>
        <fullName evidence="2">Arb2 domain-containing protein</fullName>
    </recommendedName>
</protein>
<feature type="compositionally biased region" description="Low complexity" evidence="1">
    <location>
        <begin position="554"/>
        <end position="573"/>
    </location>
</feature>
<evidence type="ECO:0000313" key="3">
    <source>
        <dbReference type="EMBL" id="KAK8156011.1"/>
    </source>
</evidence>
<gene>
    <name evidence="3" type="ORF">IWX90DRAFT_480974</name>
</gene>
<dbReference type="InterPro" id="IPR048263">
    <property type="entry name" value="Arb2"/>
</dbReference>
<feature type="region of interest" description="Disordered" evidence="1">
    <location>
        <begin position="196"/>
        <end position="224"/>
    </location>
</feature>
<feature type="compositionally biased region" description="Basic and acidic residues" evidence="1">
    <location>
        <begin position="538"/>
        <end position="547"/>
    </location>
</feature>
<feature type="domain" description="Arb2" evidence="2">
    <location>
        <begin position="16"/>
        <end position="153"/>
    </location>
</feature>
<organism evidence="3 4">
    <name type="scientific">Phyllosticta citrichinensis</name>
    <dbReference type="NCBI Taxonomy" id="1130410"/>
    <lineage>
        <taxon>Eukaryota</taxon>
        <taxon>Fungi</taxon>
        <taxon>Dikarya</taxon>
        <taxon>Ascomycota</taxon>
        <taxon>Pezizomycotina</taxon>
        <taxon>Dothideomycetes</taxon>
        <taxon>Dothideomycetes incertae sedis</taxon>
        <taxon>Botryosphaeriales</taxon>
        <taxon>Phyllostictaceae</taxon>
        <taxon>Phyllosticta</taxon>
    </lineage>
</organism>
<evidence type="ECO:0000259" key="2">
    <source>
        <dbReference type="Pfam" id="PF22749"/>
    </source>
</evidence>
<dbReference type="PANTHER" id="PTHR21357:SF4">
    <property type="entry name" value="FAM172 FAMILY PROTEIN HOMOLOG CG10038"/>
    <property type="match status" value="1"/>
</dbReference>
<evidence type="ECO:0000256" key="1">
    <source>
        <dbReference type="SAM" id="MobiDB-lite"/>
    </source>
</evidence>
<reference evidence="3 4" key="1">
    <citation type="journal article" date="2022" name="G3 (Bethesda)">
        <title>Enemy or ally: a genomic approach to elucidate the lifestyle of Phyllosticta citrichinaensis.</title>
        <authorList>
            <person name="Buijs V.A."/>
            <person name="Groenewald J.Z."/>
            <person name="Haridas S."/>
            <person name="LaButti K.M."/>
            <person name="Lipzen A."/>
            <person name="Martin F.M."/>
            <person name="Barry K."/>
            <person name="Grigoriev I.V."/>
            <person name="Crous P.W."/>
            <person name="Seidl M.F."/>
        </authorList>
    </citation>
    <scope>NUCLEOTIDE SEQUENCE [LARGE SCALE GENOMIC DNA]</scope>
    <source>
        <strain evidence="3 4">CBS 129764</strain>
    </source>
</reference>
<feature type="region of interest" description="Disordered" evidence="1">
    <location>
        <begin position="535"/>
        <end position="585"/>
    </location>
</feature>
<dbReference type="Proteomes" id="UP001456524">
    <property type="component" value="Unassembled WGS sequence"/>
</dbReference>
<dbReference type="Pfam" id="PF22749">
    <property type="entry name" value="Arb2"/>
    <property type="match status" value="2"/>
</dbReference>
<dbReference type="PANTHER" id="PTHR21357">
    <property type="entry name" value="FAM172 FAMILY PROTEIN HOMOLOG CG10038"/>
    <property type="match status" value="1"/>
</dbReference>
<accession>A0ABR1XIQ3</accession>
<dbReference type="InterPro" id="IPR053858">
    <property type="entry name" value="Arb2_dom"/>
</dbReference>
<proteinExistence type="predicted"/>
<feature type="domain" description="Arb2" evidence="2">
    <location>
        <begin position="237"/>
        <end position="379"/>
    </location>
</feature>
<keyword evidence="4" id="KW-1185">Reference proteome</keyword>
<dbReference type="EMBL" id="JBBWUH010000010">
    <property type="protein sequence ID" value="KAK8156011.1"/>
    <property type="molecule type" value="Genomic_DNA"/>
</dbReference>